<keyword evidence="3" id="KW-1185">Reference proteome</keyword>
<dbReference type="SUPFAM" id="SSF53795">
    <property type="entry name" value="PEP carboxykinase-like"/>
    <property type="match status" value="1"/>
</dbReference>
<keyword evidence="2" id="KW-0808">Transferase</keyword>
<dbReference type="RefSeq" id="WP_091641687.1">
    <property type="nucleotide sequence ID" value="NZ_FOEG01000002.1"/>
</dbReference>
<dbReference type="Proteomes" id="UP000199657">
    <property type="component" value="Unassembled WGS sequence"/>
</dbReference>
<dbReference type="Pfam" id="PF07475">
    <property type="entry name" value="Hpr_kinase_C"/>
    <property type="match status" value="1"/>
</dbReference>
<dbReference type="GO" id="GO:0006109">
    <property type="term" value="P:regulation of carbohydrate metabolic process"/>
    <property type="evidence" value="ECO:0007669"/>
    <property type="project" value="InterPro"/>
</dbReference>
<dbReference type="EMBL" id="FOEG01000002">
    <property type="protein sequence ID" value="SEO75257.1"/>
    <property type="molecule type" value="Genomic_DNA"/>
</dbReference>
<dbReference type="GO" id="GO:0005524">
    <property type="term" value="F:ATP binding"/>
    <property type="evidence" value="ECO:0007669"/>
    <property type="project" value="InterPro"/>
</dbReference>
<evidence type="ECO:0000259" key="1">
    <source>
        <dbReference type="Pfam" id="PF07475"/>
    </source>
</evidence>
<dbReference type="STRING" id="406100.SAMN04488052_102613"/>
<proteinExistence type="predicted"/>
<dbReference type="GO" id="GO:0000155">
    <property type="term" value="F:phosphorelay sensor kinase activity"/>
    <property type="evidence" value="ECO:0007669"/>
    <property type="project" value="InterPro"/>
</dbReference>
<reference evidence="2 3" key="1">
    <citation type="submission" date="2016-10" db="EMBL/GenBank/DDBJ databases">
        <authorList>
            <person name="de Groot N.N."/>
        </authorList>
    </citation>
    <scope>NUCLEOTIDE SEQUENCE [LARGE SCALE GENOMIC DNA]</scope>
    <source>
        <strain evidence="2 3">CGMCC 1.6291</strain>
    </source>
</reference>
<sequence>MSDHVTGDTGATVPGVLVSVHGCGLLLTGDSGTGKSDTALQLLGRGHRLVADDAVALCVEGGRVIGRAPAALAGLLEVRGLGPQSVTHLFGGHAVLAQAAVDRVIRLMPPPSWADWPRLTPTVDDTVLADRPVPRVTLPVSPERPLALLVEVVARLHAGGQLTGGTA</sequence>
<organism evidence="2 3">
    <name type="scientific">Aquisalimonas asiatica</name>
    <dbReference type="NCBI Taxonomy" id="406100"/>
    <lineage>
        <taxon>Bacteria</taxon>
        <taxon>Pseudomonadati</taxon>
        <taxon>Pseudomonadota</taxon>
        <taxon>Gammaproteobacteria</taxon>
        <taxon>Chromatiales</taxon>
        <taxon>Ectothiorhodospiraceae</taxon>
        <taxon>Aquisalimonas</taxon>
    </lineage>
</organism>
<accession>A0A1H8S9M3</accession>
<dbReference type="PANTHER" id="PTHR30305">
    <property type="entry name" value="PROTEIN YJDM-RELATED"/>
    <property type="match status" value="1"/>
</dbReference>
<feature type="domain" description="HPr kinase/phosphorylase C-terminal" evidence="1">
    <location>
        <begin position="12"/>
        <end position="156"/>
    </location>
</feature>
<protein>
    <submittedName>
        <fullName evidence="2">HPr kinase/phosphorylase</fullName>
    </submittedName>
</protein>
<evidence type="ECO:0000313" key="2">
    <source>
        <dbReference type="EMBL" id="SEO75257.1"/>
    </source>
</evidence>
<dbReference type="AlphaFoldDB" id="A0A1H8S9M3"/>
<dbReference type="CDD" id="cd01918">
    <property type="entry name" value="HprK_C"/>
    <property type="match status" value="1"/>
</dbReference>
<dbReference type="PANTHER" id="PTHR30305:SF1">
    <property type="entry name" value="HPR KINASE_PHOSPHORYLASE"/>
    <property type="match status" value="1"/>
</dbReference>
<dbReference type="Gene3D" id="3.40.50.300">
    <property type="entry name" value="P-loop containing nucleotide triphosphate hydrolases"/>
    <property type="match status" value="1"/>
</dbReference>
<evidence type="ECO:0000313" key="3">
    <source>
        <dbReference type="Proteomes" id="UP000199657"/>
    </source>
</evidence>
<name>A0A1H8S9M3_9GAMM</name>
<dbReference type="InterPro" id="IPR027417">
    <property type="entry name" value="P-loop_NTPase"/>
</dbReference>
<dbReference type="InterPro" id="IPR011104">
    <property type="entry name" value="Hpr_kin/Pase_C"/>
</dbReference>
<gene>
    <name evidence="2" type="ORF">SAMN04488052_102613</name>
</gene>
<keyword evidence="2" id="KW-0418">Kinase</keyword>
<dbReference type="OrthoDB" id="9778803at2"/>